<dbReference type="SMART" id="SM00448">
    <property type="entry name" value="REC"/>
    <property type="match status" value="1"/>
</dbReference>
<evidence type="ECO:0000313" key="13">
    <source>
        <dbReference type="Proteomes" id="UP000003244"/>
    </source>
</evidence>
<dbReference type="CDD" id="cd17574">
    <property type="entry name" value="REC_OmpR"/>
    <property type="match status" value="1"/>
</dbReference>
<dbReference type="PANTHER" id="PTHR48111">
    <property type="entry name" value="REGULATOR OF RPOS"/>
    <property type="match status" value="1"/>
</dbReference>
<dbReference type="InterPro" id="IPR001867">
    <property type="entry name" value="OmpR/PhoB-type_DNA-bd"/>
</dbReference>
<evidence type="ECO:0000256" key="3">
    <source>
        <dbReference type="ARBA" id="ARBA00023012"/>
    </source>
</evidence>
<evidence type="ECO:0000256" key="4">
    <source>
        <dbReference type="ARBA" id="ARBA00023015"/>
    </source>
</evidence>
<feature type="DNA-binding region" description="OmpR/PhoB-type" evidence="9">
    <location>
        <begin position="130"/>
        <end position="191"/>
    </location>
</feature>
<dbReference type="AlphaFoldDB" id="E0E1X9"/>
<evidence type="ECO:0000259" key="10">
    <source>
        <dbReference type="PROSITE" id="PS50110"/>
    </source>
</evidence>
<dbReference type="InterPro" id="IPR001789">
    <property type="entry name" value="Sig_transdc_resp-reg_receiver"/>
</dbReference>
<dbReference type="PROSITE" id="PS51755">
    <property type="entry name" value="OMPR_PHOB"/>
    <property type="match status" value="1"/>
</dbReference>
<sequence length="191" mass="21716">MDKILILEDEIGIRSFVSINLKREGYDVIEAGTGSEAIEKLNSEPNITIALLDIMLPDMSGVDVCRYIREKYENMGIIMLTAKAQEDDKIEGFVAGADDYMIKPFSIKELLFRVSALIRRVKKDNDTRKSSVLDLPPFSLDINKRKLYKDGNVVDLTPTEFSIVKFLMMNASDSLSRDQILQEVWGVYRVI</sequence>
<keyword evidence="3" id="KW-0902">Two-component regulatory system</keyword>
<dbReference type="SUPFAM" id="SSF52172">
    <property type="entry name" value="CheY-like"/>
    <property type="match status" value="1"/>
</dbReference>
<gene>
    <name evidence="12" type="ORF">HMPREF0634_1163</name>
</gene>
<dbReference type="RefSeq" id="WP_007788673.1">
    <property type="nucleotide sequence ID" value="NZ_ADGQ01000027.1"/>
</dbReference>
<dbReference type="STRING" id="596315.HMPREF0634_1163"/>
<keyword evidence="13" id="KW-1185">Reference proteome</keyword>
<dbReference type="eggNOG" id="COG0745">
    <property type="taxonomic scope" value="Bacteria"/>
</dbReference>
<evidence type="ECO:0000256" key="6">
    <source>
        <dbReference type="ARBA" id="ARBA00023163"/>
    </source>
</evidence>
<keyword evidence="5 9" id="KW-0238">DNA-binding</keyword>
<feature type="domain" description="OmpR/PhoB-type" evidence="11">
    <location>
        <begin position="130"/>
        <end position="191"/>
    </location>
</feature>
<evidence type="ECO:0000256" key="9">
    <source>
        <dbReference type="PROSITE-ProRule" id="PRU01091"/>
    </source>
</evidence>
<evidence type="ECO:0000256" key="2">
    <source>
        <dbReference type="ARBA" id="ARBA00022553"/>
    </source>
</evidence>
<dbReference type="Pfam" id="PF00072">
    <property type="entry name" value="Response_reg"/>
    <property type="match status" value="1"/>
</dbReference>
<dbReference type="GeneID" id="84800217"/>
<accession>E0E1X9</accession>
<protein>
    <recommendedName>
        <fullName evidence="1">Stage 0 sporulation protein A homolog</fullName>
    </recommendedName>
</protein>
<dbReference type="CDD" id="cd00383">
    <property type="entry name" value="trans_reg_C"/>
    <property type="match status" value="1"/>
</dbReference>
<evidence type="ECO:0000256" key="5">
    <source>
        <dbReference type="ARBA" id="ARBA00023125"/>
    </source>
</evidence>
<dbReference type="InterPro" id="IPR011006">
    <property type="entry name" value="CheY-like_superfamily"/>
</dbReference>
<dbReference type="InterPro" id="IPR036388">
    <property type="entry name" value="WH-like_DNA-bd_sf"/>
</dbReference>
<dbReference type="Pfam" id="PF00486">
    <property type="entry name" value="Trans_reg_C"/>
    <property type="match status" value="1"/>
</dbReference>
<keyword evidence="2 8" id="KW-0597">Phosphoprotein</keyword>
<keyword evidence="6" id="KW-0804">Transcription</keyword>
<dbReference type="GO" id="GO:0000976">
    <property type="term" value="F:transcription cis-regulatory region binding"/>
    <property type="evidence" value="ECO:0007669"/>
    <property type="project" value="TreeGrafter"/>
</dbReference>
<keyword evidence="4" id="KW-0805">Transcription regulation</keyword>
<dbReference type="InterPro" id="IPR039420">
    <property type="entry name" value="WalR-like"/>
</dbReference>
<feature type="domain" description="Response regulatory" evidence="10">
    <location>
        <begin position="3"/>
        <end position="118"/>
    </location>
</feature>
<dbReference type="GO" id="GO:0006355">
    <property type="term" value="P:regulation of DNA-templated transcription"/>
    <property type="evidence" value="ECO:0007669"/>
    <property type="project" value="InterPro"/>
</dbReference>
<name>E0E1X9_9FIRM</name>
<comment type="function">
    <text evidence="7">May play the central regulatory role in sporulation. It may be an element of the effector pathway responsible for the activation of sporulation genes in response to nutritional stress. Spo0A may act in concert with spo0H (a sigma factor) to control the expression of some genes that are critical to the sporulation process.</text>
</comment>
<comment type="caution">
    <text evidence="12">The sequence shown here is derived from an EMBL/GenBank/DDBJ whole genome shotgun (WGS) entry which is preliminary data.</text>
</comment>
<dbReference type="Proteomes" id="UP000003244">
    <property type="component" value="Unassembled WGS sequence"/>
</dbReference>
<evidence type="ECO:0000313" key="12">
    <source>
        <dbReference type="EMBL" id="EFM65092.1"/>
    </source>
</evidence>
<organism evidence="12 13">
    <name type="scientific">Peptostreptococcus stomatis DSM 17678</name>
    <dbReference type="NCBI Taxonomy" id="596315"/>
    <lineage>
        <taxon>Bacteria</taxon>
        <taxon>Bacillati</taxon>
        <taxon>Bacillota</taxon>
        <taxon>Clostridia</taxon>
        <taxon>Peptostreptococcales</taxon>
        <taxon>Peptostreptococcaceae</taxon>
        <taxon>Peptostreptococcus</taxon>
    </lineage>
</organism>
<dbReference type="Gene3D" id="6.10.250.690">
    <property type="match status" value="1"/>
</dbReference>
<dbReference type="Gene3D" id="1.10.10.10">
    <property type="entry name" value="Winged helix-like DNA-binding domain superfamily/Winged helix DNA-binding domain"/>
    <property type="match status" value="1"/>
</dbReference>
<evidence type="ECO:0000256" key="7">
    <source>
        <dbReference type="ARBA" id="ARBA00024867"/>
    </source>
</evidence>
<evidence type="ECO:0000256" key="1">
    <source>
        <dbReference type="ARBA" id="ARBA00018672"/>
    </source>
</evidence>
<dbReference type="EMBL" id="ADGQ01000027">
    <property type="protein sequence ID" value="EFM65092.1"/>
    <property type="molecule type" value="Genomic_DNA"/>
</dbReference>
<dbReference type="PROSITE" id="PS50110">
    <property type="entry name" value="RESPONSE_REGULATORY"/>
    <property type="match status" value="1"/>
</dbReference>
<dbReference type="GO" id="GO:0005829">
    <property type="term" value="C:cytosol"/>
    <property type="evidence" value="ECO:0007669"/>
    <property type="project" value="TreeGrafter"/>
</dbReference>
<dbReference type="GO" id="GO:0000156">
    <property type="term" value="F:phosphorelay response regulator activity"/>
    <property type="evidence" value="ECO:0007669"/>
    <property type="project" value="TreeGrafter"/>
</dbReference>
<reference evidence="12 13" key="1">
    <citation type="submission" date="2010-08" db="EMBL/GenBank/DDBJ databases">
        <authorList>
            <person name="Harkins D.M."/>
            <person name="Madupu R."/>
            <person name="Durkin A.S."/>
            <person name="Torralba M."/>
            <person name="Methe B."/>
            <person name="Sutton G.G."/>
            <person name="Nelson K.E."/>
        </authorList>
    </citation>
    <scope>NUCLEOTIDE SEQUENCE [LARGE SCALE GENOMIC DNA]</scope>
    <source>
        <strain evidence="12 13">DSM 17678</strain>
    </source>
</reference>
<dbReference type="Gene3D" id="3.40.50.2300">
    <property type="match status" value="1"/>
</dbReference>
<dbReference type="PANTHER" id="PTHR48111:SF54">
    <property type="entry name" value="STAGE 0 SPORULATION PROTEIN A HOMOLOG"/>
    <property type="match status" value="1"/>
</dbReference>
<dbReference type="GO" id="GO:0032993">
    <property type="term" value="C:protein-DNA complex"/>
    <property type="evidence" value="ECO:0007669"/>
    <property type="project" value="TreeGrafter"/>
</dbReference>
<dbReference type="FunFam" id="3.40.50.2300:FF:000001">
    <property type="entry name" value="DNA-binding response regulator PhoB"/>
    <property type="match status" value="1"/>
</dbReference>
<feature type="modified residue" description="4-aspartylphosphate" evidence="8">
    <location>
        <position position="53"/>
    </location>
</feature>
<evidence type="ECO:0000256" key="8">
    <source>
        <dbReference type="PROSITE-ProRule" id="PRU00169"/>
    </source>
</evidence>
<evidence type="ECO:0000259" key="11">
    <source>
        <dbReference type="PROSITE" id="PS51755"/>
    </source>
</evidence>
<proteinExistence type="predicted"/>